<dbReference type="PANTHER" id="PTHR15715:SF17">
    <property type="entry name" value="CENTROSOMAL PROTEIN OF 170 KDA"/>
    <property type="match status" value="1"/>
</dbReference>
<feature type="compositionally biased region" description="Polar residues" evidence="1">
    <location>
        <begin position="1"/>
        <end position="12"/>
    </location>
</feature>
<name>A0AAQ4PCZ1_GASAC</name>
<feature type="compositionally biased region" description="Basic and acidic residues" evidence="1">
    <location>
        <begin position="13"/>
        <end position="43"/>
    </location>
</feature>
<keyword evidence="3" id="KW-1185">Reference proteome</keyword>
<reference evidence="2 3" key="1">
    <citation type="journal article" date="2021" name="G3 (Bethesda)">
        <title>Improved contiguity of the threespine stickleback genome using long-read sequencing.</title>
        <authorList>
            <person name="Nath S."/>
            <person name="Shaw D.E."/>
            <person name="White M.A."/>
        </authorList>
    </citation>
    <scope>NUCLEOTIDE SEQUENCE [LARGE SCALE GENOMIC DNA]</scope>
    <source>
        <strain evidence="2 3">Lake Benthic</strain>
    </source>
</reference>
<feature type="region of interest" description="Disordered" evidence="1">
    <location>
        <begin position="468"/>
        <end position="495"/>
    </location>
</feature>
<protein>
    <recommendedName>
        <fullName evidence="4">Centrosomal protein 170</fullName>
    </recommendedName>
</protein>
<feature type="compositionally biased region" description="Basic and acidic residues" evidence="1">
    <location>
        <begin position="99"/>
        <end position="113"/>
    </location>
</feature>
<dbReference type="Ensembl" id="ENSGACT00000066734.1">
    <property type="protein sequence ID" value="ENSGACP00000036642.1"/>
    <property type="gene ID" value="ENSGACG00000010618.2"/>
</dbReference>
<feature type="compositionally biased region" description="Basic and acidic residues" evidence="1">
    <location>
        <begin position="410"/>
        <end position="424"/>
    </location>
</feature>
<evidence type="ECO:0000313" key="2">
    <source>
        <dbReference type="Ensembl" id="ENSGACP00000036642.1"/>
    </source>
</evidence>
<reference evidence="2" key="2">
    <citation type="submission" date="2025-08" db="UniProtKB">
        <authorList>
            <consortium name="Ensembl"/>
        </authorList>
    </citation>
    <scope>IDENTIFICATION</scope>
</reference>
<dbReference type="AlphaFoldDB" id="A0AAQ4PCZ1"/>
<feature type="region of interest" description="Disordered" evidence="1">
    <location>
        <begin position="157"/>
        <end position="196"/>
    </location>
</feature>
<dbReference type="GeneTree" id="ENSGT00940000155103"/>
<evidence type="ECO:0000256" key="1">
    <source>
        <dbReference type="SAM" id="MobiDB-lite"/>
    </source>
</evidence>
<dbReference type="Proteomes" id="UP000007635">
    <property type="component" value="Chromosome VI"/>
</dbReference>
<feature type="compositionally biased region" description="Basic and acidic residues" evidence="1">
    <location>
        <begin position="160"/>
        <end position="175"/>
    </location>
</feature>
<accession>A0AAQ4PCZ1</accession>
<feature type="region of interest" description="Disordered" evidence="1">
    <location>
        <begin position="322"/>
        <end position="432"/>
    </location>
</feature>
<evidence type="ECO:0008006" key="4">
    <source>
        <dbReference type="Google" id="ProtNLM"/>
    </source>
</evidence>
<organism evidence="2 3">
    <name type="scientific">Gasterosteus aculeatus aculeatus</name>
    <name type="common">three-spined stickleback</name>
    <dbReference type="NCBI Taxonomy" id="481459"/>
    <lineage>
        <taxon>Eukaryota</taxon>
        <taxon>Metazoa</taxon>
        <taxon>Chordata</taxon>
        <taxon>Craniata</taxon>
        <taxon>Vertebrata</taxon>
        <taxon>Euteleostomi</taxon>
        <taxon>Actinopterygii</taxon>
        <taxon>Neopterygii</taxon>
        <taxon>Teleostei</taxon>
        <taxon>Neoteleostei</taxon>
        <taxon>Acanthomorphata</taxon>
        <taxon>Eupercaria</taxon>
        <taxon>Perciformes</taxon>
        <taxon>Cottioidei</taxon>
        <taxon>Gasterosteales</taxon>
        <taxon>Gasterosteidae</taxon>
        <taxon>Gasterosteus</taxon>
    </lineage>
</organism>
<feature type="compositionally biased region" description="Polar residues" evidence="1">
    <location>
        <begin position="329"/>
        <end position="348"/>
    </location>
</feature>
<sequence length="504" mass="53498">MCSGSRCPNSFKQEIKSSNKKHDGSVSDSKEARRGEKAKEDGLHASPSHDSSYFEMPTKEGHAAINGIHEIPTKDTEGTAQGHASFTIEFDSTSPGKVTIKDHVSKFTPDQHRPRSKKSGAGSGGAGGRDLSTLQAAMMASESKVADWLAHNDPTLVRTESTEDDSKSIKSDVPVHLKRLKGSKHEDGTQSDSENGLGLRFANRRHALEERLKAAHGLVGAGGGNLAASASRTGGSRTSFMIEFYDEENHRKRRSYSFSQAASLQGLGAGGEGLFPQPPSHPKVFSISTSATTASDSGRVPAPIPATVTAGAPTAARVLLKQRSEDQSIGRSSASTGLATGSPTSPSEDISVVGRAAGTAGGETADDHSDKGTYTIELENRNAEEEEARRMIDKVFGVQQNQDSSSLSDLKGEGKGKETTETGKEALPGDSSWVSQWASLAANHTRTDPEGSGAETAAFLHKERGTFFPTGIRDESSSSLTDRKRRTLPQLPVDDPRANIFTVL</sequence>
<dbReference type="GO" id="GO:0005814">
    <property type="term" value="C:centriole"/>
    <property type="evidence" value="ECO:0007669"/>
    <property type="project" value="TreeGrafter"/>
</dbReference>
<reference evidence="2" key="3">
    <citation type="submission" date="2025-09" db="UniProtKB">
        <authorList>
            <consortium name="Ensembl"/>
        </authorList>
    </citation>
    <scope>IDENTIFICATION</scope>
</reference>
<evidence type="ECO:0000313" key="3">
    <source>
        <dbReference type="Proteomes" id="UP000007635"/>
    </source>
</evidence>
<feature type="compositionally biased region" description="Polar residues" evidence="1">
    <location>
        <begin position="78"/>
        <end position="96"/>
    </location>
</feature>
<feature type="compositionally biased region" description="Basic and acidic residues" evidence="1">
    <location>
        <begin position="378"/>
        <end position="393"/>
    </location>
</feature>
<dbReference type="InterPro" id="IPR051176">
    <property type="entry name" value="Cent_Immune-Sig_Mod"/>
</dbReference>
<proteinExistence type="predicted"/>
<feature type="region of interest" description="Disordered" evidence="1">
    <location>
        <begin position="1"/>
        <end position="137"/>
    </location>
</feature>
<dbReference type="PANTHER" id="PTHR15715">
    <property type="entry name" value="CENTROSOMAL PROTEIN OF 170 KDA"/>
    <property type="match status" value="1"/>
</dbReference>